<accession>A0ABP8NF99</accession>
<name>A0ABP8NF99_9BACT</name>
<evidence type="ECO:0000256" key="1">
    <source>
        <dbReference type="SAM" id="Coils"/>
    </source>
</evidence>
<dbReference type="EMBL" id="BAABFA010000011">
    <property type="protein sequence ID" value="GAA4466361.1"/>
    <property type="molecule type" value="Genomic_DNA"/>
</dbReference>
<proteinExistence type="predicted"/>
<keyword evidence="4" id="KW-1185">Reference proteome</keyword>
<dbReference type="InterPro" id="IPR030392">
    <property type="entry name" value="S74_ICA"/>
</dbReference>
<dbReference type="PROSITE" id="PS51688">
    <property type="entry name" value="ICA"/>
    <property type="match status" value="1"/>
</dbReference>
<organism evidence="3 4">
    <name type="scientific">Nemorincola caseinilytica</name>
    <dbReference type="NCBI Taxonomy" id="2054315"/>
    <lineage>
        <taxon>Bacteria</taxon>
        <taxon>Pseudomonadati</taxon>
        <taxon>Bacteroidota</taxon>
        <taxon>Chitinophagia</taxon>
        <taxon>Chitinophagales</taxon>
        <taxon>Chitinophagaceae</taxon>
        <taxon>Nemorincola</taxon>
    </lineage>
</organism>
<dbReference type="Proteomes" id="UP001500067">
    <property type="component" value="Unassembled WGS sequence"/>
</dbReference>
<evidence type="ECO:0000259" key="2">
    <source>
        <dbReference type="PROSITE" id="PS51688"/>
    </source>
</evidence>
<dbReference type="Pfam" id="PF13884">
    <property type="entry name" value="Peptidase_S74"/>
    <property type="match status" value="1"/>
</dbReference>
<dbReference type="InterPro" id="IPR011049">
    <property type="entry name" value="Serralysin-like_metalloprot_C"/>
</dbReference>
<keyword evidence="1" id="KW-0175">Coiled coil</keyword>
<protein>
    <recommendedName>
        <fullName evidence="2">Peptidase S74 domain-containing protein</fullName>
    </recommendedName>
</protein>
<feature type="coiled-coil region" evidence="1">
    <location>
        <begin position="177"/>
        <end position="243"/>
    </location>
</feature>
<comment type="caution">
    <text evidence="3">The sequence shown here is derived from an EMBL/GenBank/DDBJ whole genome shotgun (WGS) entry which is preliminary data.</text>
</comment>
<gene>
    <name evidence="3" type="ORF">GCM10023093_20390</name>
</gene>
<evidence type="ECO:0000313" key="3">
    <source>
        <dbReference type="EMBL" id="GAA4466361.1"/>
    </source>
</evidence>
<feature type="domain" description="Peptidase S74" evidence="2">
    <location>
        <begin position="98"/>
        <end position="198"/>
    </location>
</feature>
<evidence type="ECO:0000313" key="4">
    <source>
        <dbReference type="Proteomes" id="UP001500067"/>
    </source>
</evidence>
<sequence>MHGGYTGGYNSVAIGTDIYSNGAEANGANSLALGAHVTAMHEGSFAFGDHSSSYPGTATTSDNQMMMRFAGGYKLYSDADATVGAQIAPGGNSWSTISDRRKKENFTVVNGEEFLDKISKFRLTSWNYKGQDPKLYRHYGPMAQDFYAAFGHDKYGTVGNDTTINQADMEGVSFVAIQALEKRTRDMQAEIDRLTKENTDLRKENKVIVNNNEAILKDNATLKAEINDRMQNMEALLRKANTATR</sequence>
<reference evidence="4" key="1">
    <citation type="journal article" date="2019" name="Int. J. Syst. Evol. Microbiol.">
        <title>The Global Catalogue of Microorganisms (GCM) 10K type strain sequencing project: providing services to taxonomists for standard genome sequencing and annotation.</title>
        <authorList>
            <consortium name="The Broad Institute Genomics Platform"/>
            <consortium name="The Broad Institute Genome Sequencing Center for Infectious Disease"/>
            <person name="Wu L."/>
            <person name="Ma J."/>
        </authorList>
    </citation>
    <scope>NUCLEOTIDE SEQUENCE [LARGE SCALE GENOMIC DNA]</scope>
    <source>
        <strain evidence="4">JCM 32105</strain>
    </source>
</reference>
<dbReference type="Gene3D" id="2.150.10.10">
    <property type="entry name" value="Serralysin-like metalloprotease, C-terminal"/>
    <property type="match status" value="1"/>
</dbReference>